<protein>
    <submittedName>
        <fullName evidence="1">Uncharacterized protein</fullName>
    </submittedName>
</protein>
<accession>A0ACB8ECF7</accession>
<name>A0ACB8ECF7_9SAUR</name>
<dbReference type="EMBL" id="CM037629">
    <property type="protein sequence ID" value="KAH7990269.1"/>
    <property type="molecule type" value="Genomic_DNA"/>
</dbReference>
<reference evidence="1" key="1">
    <citation type="submission" date="2021-08" db="EMBL/GenBank/DDBJ databases">
        <title>The first chromosome-level gecko genome reveals the dynamic sex chromosomes of Neotropical dwarf geckos (Sphaerodactylidae: Sphaerodactylus).</title>
        <authorList>
            <person name="Pinto B.J."/>
            <person name="Keating S.E."/>
            <person name="Gamble T."/>
        </authorList>
    </citation>
    <scope>NUCLEOTIDE SEQUENCE</scope>
    <source>
        <strain evidence="1">TG3544</strain>
    </source>
</reference>
<evidence type="ECO:0000313" key="2">
    <source>
        <dbReference type="Proteomes" id="UP000827872"/>
    </source>
</evidence>
<comment type="caution">
    <text evidence="1">The sequence shown here is derived from an EMBL/GenBank/DDBJ whole genome shotgun (WGS) entry which is preliminary data.</text>
</comment>
<proteinExistence type="predicted"/>
<evidence type="ECO:0000313" key="1">
    <source>
        <dbReference type="EMBL" id="KAH7990269.1"/>
    </source>
</evidence>
<sequence>MGGTSLSLLQKGFLLKEKKQLTSDSLHFCTSHCSEPALQVGRPALNSDSRRDMQQASSSEGRNYVPGKGLYKSNHTSFKVAAQSPSPAEADQAKPDPRYLQR</sequence>
<gene>
    <name evidence="1" type="ORF">K3G42_004994</name>
</gene>
<organism evidence="1 2">
    <name type="scientific">Sphaerodactylus townsendi</name>
    <dbReference type="NCBI Taxonomy" id="933632"/>
    <lineage>
        <taxon>Eukaryota</taxon>
        <taxon>Metazoa</taxon>
        <taxon>Chordata</taxon>
        <taxon>Craniata</taxon>
        <taxon>Vertebrata</taxon>
        <taxon>Euteleostomi</taxon>
        <taxon>Lepidosauria</taxon>
        <taxon>Squamata</taxon>
        <taxon>Bifurcata</taxon>
        <taxon>Gekkota</taxon>
        <taxon>Sphaerodactylidae</taxon>
        <taxon>Sphaerodactylus</taxon>
    </lineage>
</organism>
<keyword evidence="2" id="KW-1185">Reference proteome</keyword>
<dbReference type="Proteomes" id="UP000827872">
    <property type="component" value="Linkage Group LG16"/>
</dbReference>